<dbReference type="GO" id="GO:0005737">
    <property type="term" value="C:cytoplasm"/>
    <property type="evidence" value="ECO:0007669"/>
    <property type="project" value="UniProtKB-SubCell"/>
</dbReference>
<dbReference type="AlphaFoldDB" id="A0A402A1R9"/>
<dbReference type="Gene3D" id="2.30.130.10">
    <property type="entry name" value="PUA domain"/>
    <property type="match status" value="1"/>
</dbReference>
<dbReference type="RefSeq" id="WP_126580660.1">
    <property type="nucleotide sequence ID" value="NZ_BIFR01000001.1"/>
</dbReference>
<protein>
    <submittedName>
        <fullName evidence="9">Ribosomal RNA large subunit methyltransferase I</fullName>
    </submittedName>
</protein>
<dbReference type="CDD" id="cd02440">
    <property type="entry name" value="AdoMet_MTases"/>
    <property type="match status" value="1"/>
</dbReference>
<dbReference type="GO" id="GO:0003723">
    <property type="term" value="F:RNA binding"/>
    <property type="evidence" value="ECO:0007669"/>
    <property type="project" value="InterPro"/>
</dbReference>
<dbReference type="InterPro" id="IPR015947">
    <property type="entry name" value="PUA-like_sf"/>
</dbReference>
<dbReference type="CDD" id="cd11572">
    <property type="entry name" value="RlmI_M_like"/>
    <property type="match status" value="1"/>
</dbReference>
<proteinExistence type="inferred from homology"/>
<evidence type="ECO:0000313" key="9">
    <source>
        <dbReference type="EMBL" id="GCE13100.1"/>
    </source>
</evidence>
<evidence type="ECO:0000259" key="7">
    <source>
        <dbReference type="Pfam" id="PF10672"/>
    </source>
</evidence>
<dbReference type="InterPro" id="IPR041532">
    <property type="entry name" value="RlmI-like_PUA"/>
</dbReference>
<evidence type="ECO:0000256" key="3">
    <source>
        <dbReference type="ARBA" id="ARBA00022603"/>
    </source>
</evidence>
<sequence length="400" mass="44488">MSSVHYPSASLKPHRDESLQGGHLWIFSGALQQPPRWVEIGGVLDVKSATGKFVARGYYNPQTDIAIRILTYNPEEQITVDFLRRRVAQAVQLRQVFDPELTNAYRLINSEGDGLPGLVVDRYADVLVAQIHTAGMERLRPLLIEALMQETGAQGLLFRNDSQSRKREGLDIEEPMIGAGTVPDAVTIRENGVYFTVDCWNGQKTGFFLDQRDKRESLRKYARGKRILNCFSYTGGFSVYGALTSPDTTVTSVDVSAPAMEAAQKHFELNHVSPDAHEFLIADVFDYLEEAVQNGEQFDIVILDPPAFAKTQNTRTNALKAYRRLNTLGMQVLRPGGILLTCSCSGVIGMDDVLGVISQSAQRLQRPVQLLESYTHGVDHPIHIAMPETSYLKSIFCRVG</sequence>
<dbReference type="SUPFAM" id="SSF88697">
    <property type="entry name" value="PUA domain-like"/>
    <property type="match status" value="1"/>
</dbReference>
<dbReference type="GO" id="GO:0008168">
    <property type="term" value="F:methyltransferase activity"/>
    <property type="evidence" value="ECO:0007669"/>
    <property type="project" value="UniProtKB-KW"/>
</dbReference>
<dbReference type="OrthoDB" id="9805492at2"/>
<organism evidence="9 10">
    <name type="scientific">Tengunoibacter tsumagoiensis</name>
    <dbReference type="NCBI Taxonomy" id="2014871"/>
    <lineage>
        <taxon>Bacteria</taxon>
        <taxon>Bacillati</taxon>
        <taxon>Chloroflexota</taxon>
        <taxon>Ktedonobacteria</taxon>
        <taxon>Ktedonobacterales</taxon>
        <taxon>Dictyobacteraceae</taxon>
        <taxon>Tengunoibacter</taxon>
    </lineage>
</organism>
<feature type="domain" description="S-adenosylmethionine-dependent methyltransferase" evidence="7">
    <location>
        <begin position="184"/>
        <end position="364"/>
    </location>
</feature>
<evidence type="ECO:0000259" key="8">
    <source>
        <dbReference type="Pfam" id="PF17785"/>
    </source>
</evidence>
<dbReference type="Pfam" id="PF10672">
    <property type="entry name" value="Methyltrans_SAM"/>
    <property type="match status" value="1"/>
</dbReference>
<evidence type="ECO:0000256" key="4">
    <source>
        <dbReference type="ARBA" id="ARBA00022679"/>
    </source>
</evidence>
<evidence type="ECO:0000256" key="2">
    <source>
        <dbReference type="ARBA" id="ARBA00022490"/>
    </source>
</evidence>
<keyword evidence="2" id="KW-0963">Cytoplasm</keyword>
<gene>
    <name evidence="9" type="primary">rlmI</name>
    <name evidence="9" type="ORF">KTT_29590</name>
</gene>
<comment type="caution">
    <text evidence="9">The sequence shown here is derived from an EMBL/GenBank/DDBJ whole genome shotgun (WGS) entry which is preliminary data.</text>
</comment>
<dbReference type="InterPro" id="IPR019614">
    <property type="entry name" value="SAM-dep_methyl-trfase"/>
</dbReference>
<evidence type="ECO:0000256" key="1">
    <source>
        <dbReference type="ARBA" id="ARBA00004496"/>
    </source>
</evidence>
<accession>A0A402A1R9</accession>
<dbReference type="GO" id="GO:0032259">
    <property type="term" value="P:methylation"/>
    <property type="evidence" value="ECO:0007669"/>
    <property type="project" value="UniProtKB-KW"/>
</dbReference>
<keyword evidence="10" id="KW-1185">Reference proteome</keyword>
<dbReference type="Gene3D" id="3.40.50.150">
    <property type="entry name" value="Vaccinia Virus protein VP39"/>
    <property type="match status" value="1"/>
</dbReference>
<dbReference type="Proteomes" id="UP000287352">
    <property type="component" value="Unassembled WGS sequence"/>
</dbReference>
<dbReference type="PROSITE" id="PS50890">
    <property type="entry name" value="PUA"/>
    <property type="match status" value="1"/>
</dbReference>
<dbReference type="Gene3D" id="3.30.750.80">
    <property type="entry name" value="RNA methyltransferase domain (HRMD) like"/>
    <property type="match status" value="1"/>
</dbReference>
<dbReference type="InterPro" id="IPR029063">
    <property type="entry name" value="SAM-dependent_MTases_sf"/>
</dbReference>
<reference evidence="10" key="1">
    <citation type="submission" date="2018-12" db="EMBL/GenBank/DDBJ databases">
        <title>Tengunoibacter tsumagoiensis gen. nov., sp. nov., Dictyobacter kobayashii sp. nov., D. alpinus sp. nov., and D. joshuensis sp. nov. and description of Dictyobacteraceae fam. nov. within the order Ktedonobacterales isolated from Tengu-no-mugimeshi.</title>
        <authorList>
            <person name="Wang C.M."/>
            <person name="Zheng Y."/>
            <person name="Sakai Y."/>
            <person name="Toyoda A."/>
            <person name="Minakuchi Y."/>
            <person name="Abe K."/>
            <person name="Yokota A."/>
            <person name="Yabe S."/>
        </authorList>
    </citation>
    <scope>NUCLEOTIDE SEQUENCE [LARGE SCALE GENOMIC DNA]</scope>
    <source>
        <strain evidence="10">Uno3</strain>
    </source>
</reference>
<dbReference type="PANTHER" id="PTHR42873:SF1">
    <property type="entry name" value="S-ADENOSYLMETHIONINE-DEPENDENT METHYLTRANSFERASE DOMAIN-CONTAINING PROTEIN"/>
    <property type="match status" value="1"/>
</dbReference>
<comment type="similarity">
    <text evidence="6">Belongs to the methyltransferase superfamily. RlmI family.</text>
</comment>
<dbReference type="SUPFAM" id="SSF53335">
    <property type="entry name" value="S-adenosyl-L-methionine-dependent methyltransferases"/>
    <property type="match status" value="1"/>
</dbReference>
<dbReference type="PANTHER" id="PTHR42873">
    <property type="entry name" value="RIBOSOMAL RNA LARGE SUBUNIT METHYLTRANSFERASE"/>
    <property type="match status" value="1"/>
</dbReference>
<dbReference type="InterPro" id="IPR036974">
    <property type="entry name" value="PUA_sf"/>
</dbReference>
<keyword evidence="3 9" id="KW-0489">Methyltransferase</keyword>
<name>A0A402A1R9_9CHLR</name>
<evidence type="ECO:0000256" key="5">
    <source>
        <dbReference type="ARBA" id="ARBA00022691"/>
    </source>
</evidence>
<feature type="domain" description="RlmI-like PUA" evidence="8">
    <location>
        <begin position="11"/>
        <end position="71"/>
    </location>
</feature>
<dbReference type="CDD" id="cd21153">
    <property type="entry name" value="PUA_RlmI"/>
    <property type="match status" value="1"/>
</dbReference>
<keyword evidence="5" id="KW-0949">S-adenosyl-L-methionine</keyword>
<dbReference type="Pfam" id="PF17785">
    <property type="entry name" value="PUA_3"/>
    <property type="match status" value="1"/>
</dbReference>
<dbReference type="EMBL" id="BIFR01000001">
    <property type="protein sequence ID" value="GCE13100.1"/>
    <property type="molecule type" value="Genomic_DNA"/>
</dbReference>
<evidence type="ECO:0000313" key="10">
    <source>
        <dbReference type="Proteomes" id="UP000287352"/>
    </source>
</evidence>
<keyword evidence="4 9" id="KW-0808">Transferase</keyword>
<evidence type="ECO:0000256" key="6">
    <source>
        <dbReference type="ARBA" id="ARBA00038091"/>
    </source>
</evidence>
<comment type="subcellular location">
    <subcellularLocation>
        <location evidence="1">Cytoplasm</location>
    </subcellularLocation>
</comment>